<keyword evidence="2" id="KW-1185">Reference proteome</keyword>
<dbReference type="AlphaFoldDB" id="W1NRX2"/>
<proteinExistence type="predicted"/>
<dbReference type="HOGENOM" id="CLU_2797374_0_0_1"/>
<sequence length="68" mass="7564">MLRSTPLVKNHNTPRGILSGDFLIFKENCLSALPQSTYKAAFGQRQKALSNEDFDVALTTKLVGRQLI</sequence>
<dbReference type="Proteomes" id="UP000017836">
    <property type="component" value="Unassembled WGS sequence"/>
</dbReference>
<accession>W1NRX2</accession>
<organism evidence="1 2">
    <name type="scientific">Amborella trichopoda</name>
    <dbReference type="NCBI Taxonomy" id="13333"/>
    <lineage>
        <taxon>Eukaryota</taxon>
        <taxon>Viridiplantae</taxon>
        <taxon>Streptophyta</taxon>
        <taxon>Embryophyta</taxon>
        <taxon>Tracheophyta</taxon>
        <taxon>Spermatophyta</taxon>
        <taxon>Magnoliopsida</taxon>
        <taxon>Amborellales</taxon>
        <taxon>Amborellaceae</taxon>
        <taxon>Amborella</taxon>
    </lineage>
</organism>
<protein>
    <submittedName>
        <fullName evidence="1">Uncharacterized protein</fullName>
    </submittedName>
</protein>
<reference evidence="2" key="1">
    <citation type="journal article" date="2013" name="Science">
        <title>The Amborella genome and the evolution of flowering plants.</title>
        <authorList>
            <consortium name="Amborella Genome Project"/>
        </authorList>
    </citation>
    <scope>NUCLEOTIDE SEQUENCE [LARGE SCALE GENOMIC DNA]</scope>
</reference>
<dbReference type="Gramene" id="ERM98328">
    <property type="protein sequence ID" value="ERM98328"/>
    <property type="gene ID" value="AMTR_s00170p00026150"/>
</dbReference>
<gene>
    <name evidence="1" type="ORF">AMTR_s00170p00026150</name>
</gene>
<evidence type="ECO:0000313" key="1">
    <source>
        <dbReference type="EMBL" id="ERM98328.1"/>
    </source>
</evidence>
<dbReference type="EMBL" id="KI395390">
    <property type="protein sequence ID" value="ERM98328.1"/>
    <property type="molecule type" value="Genomic_DNA"/>
</dbReference>
<name>W1NRX2_AMBTC</name>
<evidence type="ECO:0000313" key="2">
    <source>
        <dbReference type="Proteomes" id="UP000017836"/>
    </source>
</evidence>